<feature type="region of interest" description="Disordered" evidence="1">
    <location>
        <begin position="47"/>
        <end position="81"/>
    </location>
</feature>
<organism evidence="2 3">
    <name type="scientific">Diaporthe vaccinii</name>
    <dbReference type="NCBI Taxonomy" id="105482"/>
    <lineage>
        <taxon>Eukaryota</taxon>
        <taxon>Fungi</taxon>
        <taxon>Dikarya</taxon>
        <taxon>Ascomycota</taxon>
        <taxon>Pezizomycotina</taxon>
        <taxon>Sordariomycetes</taxon>
        <taxon>Sordariomycetidae</taxon>
        <taxon>Diaporthales</taxon>
        <taxon>Diaporthaceae</taxon>
        <taxon>Diaporthe</taxon>
        <taxon>Diaporthe eres species complex</taxon>
    </lineage>
</organism>
<evidence type="ECO:0000313" key="2">
    <source>
        <dbReference type="EMBL" id="KAL2276046.1"/>
    </source>
</evidence>
<evidence type="ECO:0000256" key="1">
    <source>
        <dbReference type="SAM" id="MobiDB-lite"/>
    </source>
</evidence>
<gene>
    <name evidence="2" type="ORF">FJTKL_01438</name>
</gene>
<reference evidence="2 3" key="1">
    <citation type="submission" date="2024-03" db="EMBL/GenBank/DDBJ databases">
        <title>A high-quality draft genome sequence of Diaporthe vaccinii, a causative agent of upright dieback and viscid rot disease in cranberry plants.</title>
        <authorList>
            <person name="Sarrasin M."/>
            <person name="Lang B.F."/>
            <person name="Burger G."/>
        </authorList>
    </citation>
    <scope>NUCLEOTIDE SEQUENCE [LARGE SCALE GENOMIC DNA]</scope>
    <source>
        <strain evidence="2 3">IS7</strain>
    </source>
</reference>
<feature type="region of interest" description="Disordered" evidence="1">
    <location>
        <begin position="1003"/>
        <end position="1030"/>
    </location>
</feature>
<protein>
    <submittedName>
        <fullName evidence="2">Uncharacterized protein</fullName>
    </submittedName>
</protein>
<accession>A0ABR4E0U4</accession>
<proteinExistence type="predicted"/>
<feature type="region of interest" description="Disordered" evidence="1">
    <location>
        <begin position="189"/>
        <end position="212"/>
    </location>
</feature>
<dbReference type="Proteomes" id="UP001600888">
    <property type="component" value="Unassembled WGS sequence"/>
</dbReference>
<comment type="caution">
    <text evidence="2">The sequence shown here is derived from an EMBL/GenBank/DDBJ whole genome shotgun (WGS) entry which is preliminary data.</text>
</comment>
<sequence>MVRYKRDGSKGPALTASGRSLAWPHCIAFFGRCSVCFVHETSLEGKRPEEPNVVPYEPGPGPSLVHSPSGSESTASHVSFDPDSLPPDEQCLDYTPFFPGDWRQEDEEGLLALGWTGKPMHEYAYWQSYCPFWTSPTWDPTIETTIDGSMQKAVRGSGEVVMRPTILPRDEGVRRTEYTKRWGINEAFPKTSNDEARSGLTPTAPADPESERLWTQEESWQTYWFDGFTAQELIDIGAYAPDTDVPMSDLPASALNPLFSRDRWNQPMSEAGVGGGGGKIRNLNIKYSLSGITDTYDAENNDDLWIALQPSLRLASNVINSRHPMWLMFLRGIYHMRKVPREKDGRTDREKIQDQYRQYRTLYPEIDEAEMYDNARWLWRMGFDPGLATAGILYDCLKWGFCETQPAGNASTFTTPDFNIRILLNVHTVWPLLVDEYPESEKVGIRCKLATTILHELSHACHQAHYQMLEQPRRFLSDMQGINFTDDLEFTLNELRFEAIGPGSRAENGRQYFIENDIQMEEGKAFDVRIWGALPDYFPPTTEPSTFKPIFSTRNWPYPHPEIYHQNIEAVRAGRYNNFSKLPYKAYLLFPRAPVYDLYTPLPVSNYAHLLQSSWWDADFQKFGHEALKISSTRADQSYPLQSTLAFRYNDFKSLLAPLVGNRQVIRFLFVTAPGILLNQGQNLILAWLSKVSFDIAGAKILRLRLHYERNTWDDKYGAIRDLCQRLVLNLTTASGDLQVHLDSGDPQADWRQVDAQLDALLRHTLLELHRLVDYEGRYGQCVAAEYFLKDLDDRWLVRRSMHVLLGHLQSSHDQVGAVTTGMIELWQRMAAAGARFTGQVQECESLYGRLTTAQTAIQGVVQVLQGNTLDERSGAGGHGPLAAVPASRREFKNGRSLRIAAMKEFARVTDPKVKRCIRTWLNIIQFSQDIRHDDPDAVDVVVGGGTIAELKRATDQATADALAISYLDRQDQVEANRAKGMEPAEGEDRVIDELQQEMAQLQTSSGIPDLFSQSFSEEEQNRLRRRRTI</sequence>
<dbReference type="EMBL" id="JBAWTH010000123">
    <property type="protein sequence ID" value="KAL2276046.1"/>
    <property type="molecule type" value="Genomic_DNA"/>
</dbReference>
<feature type="compositionally biased region" description="Polar residues" evidence="1">
    <location>
        <begin position="66"/>
        <end position="77"/>
    </location>
</feature>
<keyword evidence="3" id="KW-1185">Reference proteome</keyword>
<evidence type="ECO:0000313" key="3">
    <source>
        <dbReference type="Proteomes" id="UP001600888"/>
    </source>
</evidence>
<feature type="compositionally biased region" description="Polar residues" evidence="1">
    <location>
        <begin position="1003"/>
        <end position="1016"/>
    </location>
</feature>
<name>A0ABR4E0U4_9PEZI</name>